<gene>
    <name evidence="1" type="ORF">OUZ56_032856</name>
</gene>
<comment type="caution">
    <text evidence="1">The sequence shown here is derived from an EMBL/GenBank/DDBJ whole genome shotgun (WGS) entry which is preliminary data.</text>
</comment>
<reference evidence="1 2" key="1">
    <citation type="journal article" date="2023" name="Nucleic Acids Res.">
        <title>The hologenome of Daphnia magna reveals possible DNA methylation and microbiome-mediated evolution of the host genome.</title>
        <authorList>
            <person name="Chaturvedi A."/>
            <person name="Li X."/>
            <person name="Dhandapani V."/>
            <person name="Marshall H."/>
            <person name="Kissane S."/>
            <person name="Cuenca-Cambronero M."/>
            <person name="Asole G."/>
            <person name="Calvet F."/>
            <person name="Ruiz-Romero M."/>
            <person name="Marangio P."/>
            <person name="Guigo R."/>
            <person name="Rago D."/>
            <person name="Mirbahai L."/>
            <person name="Eastwood N."/>
            <person name="Colbourne J.K."/>
            <person name="Zhou J."/>
            <person name="Mallon E."/>
            <person name="Orsini L."/>
        </authorList>
    </citation>
    <scope>NUCLEOTIDE SEQUENCE [LARGE SCALE GENOMIC DNA]</scope>
    <source>
        <strain evidence="1">LRV0_1</strain>
    </source>
</reference>
<evidence type="ECO:0000313" key="1">
    <source>
        <dbReference type="EMBL" id="KAK4045318.1"/>
    </source>
</evidence>
<dbReference type="Proteomes" id="UP001234178">
    <property type="component" value="Unassembled WGS sequence"/>
</dbReference>
<name>A0ABR0B9R1_9CRUS</name>
<accession>A0ABR0B9R1</accession>
<evidence type="ECO:0000313" key="2">
    <source>
        <dbReference type="Proteomes" id="UP001234178"/>
    </source>
</evidence>
<keyword evidence="2" id="KW-1185">Reference proteome</keyword>
<dbReference type="EMBL" id="JAOYFB010000042">
    <property type="protein sequence ID" value="KAK4045318.1"/>
    <property type="molecule type" value="Genomic_DNA"/>
</dbReference>
<sequence>MHDTVGIVYQDVFECFQENPEADEIGDGKEDNHLLQLNERWQSSRRRKGFNEFTEAIQPYYKKPRMTRESMISLEYPKRAEVPASVHSAKLLDLVWMASVSFQIENTPTWTGWNSKFVTDLMPMQQICYLTQLGVSPTSNSAMVEIMKMSKRIAEECNQQYVIHPIFAVALQCLHLEEFIKSADYTFVDEELRNLLKNLKPEDLANVTAVNIPIEIRDLVEKYEAFRHKTILGEINQNWRL</sequence>
<organism evidence="1 2">
    <name type="scientific">Daphnia magna</name>
    <dbReference type="NCBI Taxonomy" id="35525"/>
    <lineage>
        <taxon>Eukaryota</taxon>
        <taxon>Metazoa</taxon>
        <taxon>Ecdysozoa</taxon>
        <taxon>Arthropoda</taxon>
        <taxon>Crustacea</taxon>
        <taxon>Branchiopoda</taxon>
        <taxon>Diplostraca</taxon>
        <taxon>Cladocera</taxon>
        <taxon>Anomopoda</taxon>
        <taxon>Daphniidae</taxon>
        <taxon>Daphnia</taxon>
    </lineage>
</organism>
<protein>
    <submittedName>
        <fullName evidence="1">Uncharacterized protein</fullName>
    </submittedName>
</protein>
<proteinExistence type="predicted"/>